<dbReference type="Proteomes" id="UP000008311">
    <property type="component" value="Unassembled WGS sequence"/>
</dbReference>
<reference evidence="8" key="1">
    <citation type="journal article" date="2010" name="Nat. Biotechnol.">
        <title>Draft genome sequence of the oilseed species Ricinus communis.</title>
        <authorList>
            <person name="Chan A.P."/>
            <person name="Crabtree J."/>
            <person name="Zhao Q."/>
            <person name="Lorenzi H."/>
            <person name="Orvis J."/>
            <person name="Puiu D."/>
            <person name="Melake-Berhan A."/>
            <person name="Jones K.M."/>
            <person name="Redman J."/>
            <person name="Chen G."/>
            <person name="Cahoon E.B."/>
            <person name="Gedil M."/>
            <person name="Stanke M."/>
            <person name="Haas B.J."/>
            <person name="Wortman J.R."/>
            <person name="Fraser-Liggett C.M."/>
            <person name="Ravel J."/>
            <person name="Rabinowicz P.D."/>
        </authorList>
    </citation>
    <scope>NUCLEOTIDE SEQUENCE [LARGE SCALE GENOMIC DNA]</scope>
    <source>
        <strain evidence="8">cv. Hale</strain>
    </source>
</reference>
<dbReference type="GO" id="GO:0061630">
    <property type="term" value="F:ubiquitin protein ligase activity"/>
    <property type="evidence" value="ECO:0000318"/>
    <property type="project" value="GO_Central"/>
</dbReference>
<evidence type="ECO:0000313" key="7">
    <source>
        <dbReference type="EMBL" id="EEF44244.1"/>
    </source>
</evidence>
<feature type="domain" description="ZZ-type" evidence="6">
    <location>
        <begin position="280"/>
        <end position="344"/>
    </location>
</feature>
<dbReference type="FunFam" id="3.30.60.90:FF:000014">
    <property type="entry name" value="E3 ubiquitin-protein ligase PRT1"/>
    <property type="match status" value="1"/>
</dbReference>
<dbReference type="InterPro" id="IPR017907">
    <property type="entry name" value="Znf_RING_CS"/>
</dbReference>
<evidence type="ECO:0000259" key="6">
    <source>
        <dbReference type="PROSITE" id="PS50135"/>
    </source>
</evidence>
<dbReference type="Pfam" id="PF00569">
    <property type="entry name" value="ZZ"/>
    <property type="match status" value="1"/>
</dbReference>
<dbReference type="EMBL" id="EQ973823">
    <property type="protein sequence ID" value="EEF44244.1"/>
    <property type="molecule type" value="Genomic_DNA"/>
</dbReference>
<evidence type="ECO:0008006" key="9">
    <source>
        <dbReference type="Google" id="ProtNLM"/>
    </source>
</evidence>
<evidence type="ECO:0000259" key="5">
    <source>
        <dbReference type="PROSITE" id="PS50089"/>
    </source>
</evidence>
<keyword evidence="8" id="KW-1185">Reference proteome</keyword>
<protein>
    <recommendedName>
        <fullName evidence="9">Zinc finger protein</fullName>
    </recommendedName>
</protein>
<dbReference type="GO" id="GO:0008270">
    <property type="term" value="F:zinc ion binding"/>
    <property type="evidence" value="ECO:0007669"/>
    <property type="project" value="UniProtKB-KW"/>
</dbReference>
<dbReference type="SMART" id="SM00291">
    <property type="entry name" value="ZnF_ZZ"/>
    <property type="match status" value="1"/>
</dbReference>
<sequence>MNFWHESNCPVCRHPYNHFPNVCRLLHFLLLKMYPIAYKRREKQVGEEEKQMGHFSPQFDHHVFGSHSNQDVDVPNKSVLSPTDVMAQDYSDDCFSRQTKSSSLPNSLEATKHINDTIDATPSTLYRSSEGSGSTATEKCSLTGEELEDRTLKQCSVSVSDLQCAECKNLLFRPLVLNCGHVYCETCICTPMAETPRCGICQSLHPNGFPGICLLLEQFLEKHFPKIYAKRREGLLKQTDCLAAKRQEGSTQVQHQAKRSSMFPSSIFSSWLFGNGPKVHYAVGCDSCGMSPIIGERYKCKDCMEKMGFDLCEACYNKPWAISGRFNQQHKPEHTFENVPPGLPQLGLRLSSENEDGFNDPEDEEDFVAPMLLHDAVHGSNDVDVVSPALVQEQEDGSNDVEVVCPAADQEDDANNSSGLTGAF</sequence>
<evidence type="ECO:0000256" key="2">
    <source>
        <dbReference type="ARBA" id="ARBA00022771"/>
    </source>
</evidence>
<dbReference type="eggNOG" id="KOG4159">
    <property type="taxonomic scope" value="Eukaryota"/>
</dbReference>
<dbReference type="GO" id="GO:0043161">
    <property type="term" value="P:proteasome-mediated ubiquitin-dependent protein catabolic process"/>
    <property type="evidence" value="ECO:0000318"/>
    <property type="project" value="GO_Central"/>
</dbReference>
<dbReference type="InterPro" id="IPR013083">
    <property type="entry name" value="Znf_RING/FYVE/PHD"/>
</dbReference>
<evidence type="ECO:0000313" key="8">
    <source>
        <dbReference type="Proteomes" id="UP000008311"/>
    </source>
</evidence>
<keyword evidence="1" id="KW-0479">Metal-binding</keyword>
<dbReference type="Gene3D" id="3.30.60.90">
    <property type="match status" value="1"/>
</dbReference>
<dbReference type="InParanoid" id="B9RWJ2"/>
<name>B9RWJ2_RICCO</name>
<dbReference type="InterPro" id="IPR000433">
    <property type="entry name" value="Znf_ZZ"/>
</dbReference>
<evidence type="ECO:0000256" key="4">
    <source>
        <dbReference type="PROSITE-ProRule" id="PRU00228"/>
    </source>
</evidence>
<dbReference type="PANTHER" id="PTHR15898">
    <property type="entry name" value="BIFUNCTIONAL APOPTOSIS REGULATOR"/>
    <property type="match status" value="1"/>
</dbReference>
<dbReference type="InterPro" id="IPR001841">
    <property type="entry name" value="Znf_RING"/>
</dbReference>
<dbReference type="PROSITE" id="PS50135">
    <property type="entry name" value="ZF_ZZ_2"/>
    <property type="match status" value="1"/>
</dbReference>
<dbReference type="STRING" id="3988.B9RWJ2"/>
<feature type="domain" description="RING-type" evidence="5">
    <location>
        <begin position="164"/>
        <end position="202"/>
    </location>
</feature>
<accession>B9RWJ2</accession>
<dbReference type="Gene3D" id="3.30.40.10">
    <property type="entry name" value="Zinc/RING finger domain, C3HC4 (zinc finger)"/>
    <property type="match status" value="1"/>
</dbReference>
<keyword evidence="2 4" id="KW-0863">Zinc-finger</keyword>
<dbReference type="PANTHER" id="PTHR15898:SF15">
    <property type="entry name" value="E3 UBIQUITIN-PROTEIN LIGASE PRT1-LIKE"/>
    <property type="match status" value="1"/>
</dbReference>
<dbReference type="PROSITE" id="PS50089">
    <property type="entry name" value="ZF_RING_2"/>
    <property type="match status" value="1"/>
</dbReference>
<evidence type="ECO:0000256" key="1">
    <source>
        <dbReference type="ARBA" id="ARBA00022723"/>
    </source>
</evidence>
<organism evidence="7 8">
    <name type="scientific">Ricinus communis</name>
    <name type="common">Castor bean</name>
    <dbReference type="NCBI Taxonomy" id="3988"/>
    <lineage>
        <taxon>Eukaryota</taxon>
        <taxon>Viridiplantae</taxon>
        <taxon>Streptophyta</taxon>
        <taxon>Embryophyta</taxon>
        <taxon>Tracheophyta</taxon>
        <taxon>Spermatophyta</taxon>
        <taxon>Magnoliopsida</taxon>
        <taxon>eudicotyledons</taxon>
        <taxon>Gunneridae</taxon>
        <taxon>Pentapetalae</taxon>
        <taxon>rosids</taxon>
        <taxon>fabids</taxon>
        <taxon>Malpighiales</taxon>
        <taxon>Euphorbiaceae</taxon>
        <taxon>Acalyphoideae</taxon>
        <taxon>Acalypheae</taxon>
        <taxon>Ricinus</taxon>
    </lineage>
</organism>
<keyword evidence="3" id="KW-0862">Zinc</keyword>
<dbReference type="PROSITE" id="PS00518">
    <property type="entry name" value="ZF_RING_1"/>
    <property type="match status" value="1"/>
</dbReference>
<gene>
    <name evidence="7" type="ORF">RCOM_1019980</name>
</gene>
<dbReference type="InterPro" id="IPR043145">
    <property type="entry name" value="Znf_ZZ_sf"/>
</dbReference>
<dbReference type="SUPFAM" id="SSF57850">
    <property type="entry name" value="RING/U-box"/>
    <property type="match status" value="2"/>
</dbReference>
<dbReference type="CDD" id="cd02338">
    <property type="entry name" value="ZZ_PCMF_like"/>
    <property type="match status" value="1"/>
</dbReference>
<dbReference type="AlphaFoldDB" id="B9RWJ2"/>
<dbReference type="eggNOG" id="KOG4582">
    <property type="taxonomic scope" value="Eukaryota"/>
</dbReference>
<proteinExistence type="predicted"/>
<evidence type="ECO:0000256" key="3">
    <source>
        <dbReference type="ARBA" id="ARBA00022833"/>
    </source>
</evidence>